<dbReference type="GO" id="GO:0003677">
    <property type="term" value="F:DNA binding"/>
    <property type="evidence" value="ECO:0007669"/>
    <property type="project" value="InterPro"/>
</dbReference>
<protein>
    <recommendedName>
        <fullName evidence="1">Transcription elongation factor GreA/GreB C-terminal domain-containing protein</fullName>
    </recommendedName>
</protein>
<proteinExistence type="predicted"/>
<gene>
    <name evidence="2" type="ORF">A2110_00540</name>
</gene>
<dbReference type="Gene3D" id="3.10.50.30">
    <property type="entry name" value="Transcription elongation factor, GreA/GreB, C-terminal domain"/>
    <property type="match status" value="1"/>
</dbReference>
<sequence length="161" mass="17545">MTKQELLQHVIKALIQSKKSAEQSFAVTKQAAIEAPGAMQSHSDTTKSQMGNFAEKIQESIIEKDHAINTLQTMARSDLSSDLSNIRIGSVAEVLTETNERETYFMLPVGGGIKVTDGNRTISVITPRAPLAIALIGKKQGETIKLQVGSRQRKLTIISIQ</sequence>
<comment type="caution">
    <text evidence="2">The sequence shown here is derived from an EMBL/GenBank/DDBJ whole genome shotgun (WGS) entry which is preliminary data.</text>
</comment>
<reference evidence="2 3" key="1">
    <citation type="journal article" date="2016" name="Nat. Commun.">
        <title>Thousands of microbial genomes shed light on interconnected biogeochemical processes in an aquifer system.</title>
        <authorList>
            <person name="Anantharaman K."/>
            <person name="Brown C.T."/>
            <person name="Hug L.A."/>
            <person name="Sharon I."/>
            <person name="Castelle C.J."/>
            <person name="Probst A.J."/>
            <person name="Thomas B.C."/>
            <person name="Singh A."/>
            <person name="Wilkins M.J."/>
            <person name="Karaoz U."/>
            <person name="Brodie E.L."/>
            <person name="Williams K.H."/>
            <person name="Hubbard S.S."/>
            <person name="Banfield J.F."/>
        </authorList>
    </citation>
    <scope>NUCLEOTIDE SEQUENCE [LARGE SCALE GENOMIC DNA]</scope>
</reference>
<accession>A0A1F6BL18</accession>
<feature type="domain" description="Transcription elongation factor GreA/GreB C-terminal" evidence="1">
    <location>
        <begin position="85"/>
        <end position="160"/>
    </location>
</feature>
<dbReference type="GO" id="GO:0032784">
    <property type="term" value="P:regulation of DNA-templated transcription elongation"/>
    <property type="evidence" value="ECO:0007669"/>
    <property type="project" value="InterPro"/>
</dbReference>
<dbReference type="SUPFAM" id="SSF54534">
    <property type="entry name" value="FKBP-like"/>
    <property type="match status" value="1"/>
</dbReference>
<evidence type="ECO:0000259" key="1">
    <source>
        <dbReference type="Pfam" id="PF01272"/>
    </source>
</evidence>
<organism evidence="2 3">
    <name type="scientific">Candidatus Jorgensenbacteria bacterium GWA1_54_12</name>
    <dbReference type="NCBI Taxonomy" id="1798468"/>
    <lineage>
        <taxon>Bacteria</taxon>
        <taxon>Candidatus Joergenseniibacteriota</taxon>
    </lineage>
</organism>
<evidence type="ECO:0000313" key="2">
    <source>
        <dbReference type="EMBL" id="OGG37619.1"/>
    </source>
</evidence>
<dbReference type="AlphaFoldDB" id="A0A1F6BL18"/>
<dbReference type="EMBL" id="MFKH01000006">
    <property type="protein sequence ID" value="OGG37619.1"/>
    <property type="molecule type" value="Genomic_DNA"/>
</dbReference>
<dbReference type="Pfam" id="PF01272">
    <property type="entry name" value="GreA_GreB"/>
    <property type="match status" value="1"/>
</dbReference>
<evidence type="ECO:0000313" key="3">
    <source>
        <dbReference type="Proteomes" id="UP000176273"/>
    </source>
</evidence>
<name>A0A1F6BL18_9BACT</name>
<dbReference type="InterPro" id="IPR036953">
    <property type="entry name" value="GreA/GreB_C_sf"/>
</dbReference>
<dbReference type="InterPro" id="IPR001437">
    <property type="entry name" value="Tscrpt_elong_fac_GreA/B_C"/>
</dbReference>
<dbReference type="Proteomes" id="UP000176273">
    <property type="component" value="Unassembled WGS sequence"/>
</dbReference>